<evidence type="ECO:0000313" key="2">
    <source>
        <dbReference type="Proteomes" id="UP001055879"/>
    </source>
</evidence>
<gene>
    <name evidence="1" type="ORF">L6452_44277</name>
</gene>
<proteinExistence type="predicted"/>
<dbReference type="EMBL" id="CM042064">
    <property type="protein sequence ID" value="KAI3665648.1"/>
    <property type="molecule type" value="Genomic_DNA"/>
</dbReference>
<sequence>MLESSKRYLVKEQMLKRDLRKKEACLKQRSRSLLRSYLSYLKIKGFEDIVSKVVVTEQTTPESQIHIPRNDSADFKKTAATSNQKIVFTRRSVKSFDQIRTTSIFFDENVDGSDTYKRRRRRRRYKEEELVWKVKPVKEEKKDEKKGKKICVH</sequence>
<accession>A0ACB8XFZ4</accession>
<comment type="caution">
    <text evidence="1">The sequence shown here is derived from an EMBL/GenBank/DDBJ whole genome shotgun (WGS) entry which is preliminary data.</text>
</comment>
<protein>
    <submittedName>
        <fullName evidence="1">Uncharacterized protein</fullName>
    </submittedName>
</protein>
<evidence type="ECO:0000313" key="1">
    <source>
        <dbReference type="EMBL" id="KAI3665648.1"/>
    </source>
</evidence>
<reference evidence="2" key="1">
    <citation type="journal article" date="2022" name="Mol. Ecol. Resour.">
        <title>The genomes of chicory, endive, great burdock and yacon provide insights into Asteraceae palaeo-polyploidization history and plant inulin production.</title>
        <authorList>
            <person name="Fan W."/>
            <person name="Wang S."/>
            <person name="Wang H."/>
            <person name="Wang A."/>
            <person name="Jiang F."/>
            <person name="Liu H."/>
            <person name="Zhao H."/>
            <person name="Xu D."/>
            <person name="Zhang Y."/>
        </authorList>
    </citation>
    <scope>NUCLEOTIDE SEQUENCE [LARGE SCALE GENOMIC DNA]</scope>
    <source>
        <strain evidence="2">cv. Niubang</strain>
    </source>
</reference>
<reference evidence="1 2" key="2">
    <citation type="journal article" date="2022" name="Mol. Ecol. Resour.">
        <title>The genomes of chicory, endive, great burdock and yacon provide insights into Asteraceae paleo-polyploidization history and plant inulin production.</title>
        <authorList>
            <person name="Fan W."/>
            <person name="Wang S."/>
            <person name="Wang H."/>
            <person name="Wang A."/>
            <person name="Jiang F."/>
            <person name="Liu H."/>
            <person name="Zhao H."/>
            <person name="Xu D."/>
            <person name="Zhang Y."/>
        </authorList>
    </citation>
    <scope>NUCLEOTIDE SEQUENCE [LARGE SCALE GENOMIC DNA]</scope>
    <source>
        <strain evidence="2">cv. Niubang</strain>
    </source>
</reference>
<organism evidence="1 2">
    <name type="scientific">Arctium lappa</name>
    <name type="common">Greater burdock</name>
    <name type="synonym">Lappa major</name>
    <dbReference type="NCBI Taxonomy" id="4217"/>
    <lineage>
        <taxon>Eukaryota</taxon>
        <taxon>Viridiplantae</taxon>
        <taxon>Streptophyta</taxon>
        <taxon>Embryophyta</taxon>
        <taxon>Tracheophyta</taxon>
        <taxon>Spermatophyta</taxon>
        <taxon>Magnoliopsida</taxon>
        <taxon>eudicotyledons</taxon>
        <taxon>Gunneridae</taxon>
        <taxon>Pentapetalae</taxon>
        <taxon>asterids</taxon>
        <taxon>campanulids</taxon>
        <taxon>Asterales</taxon>
        <taxon>Asteraceae</taxon>
        <taxon>Carduoideae</taxon>
        <taxon>Cardueae</taxon>
        <taxon>Arctiinae</taxon>
        <taxon>Arctium</taxon>
    </lineage>
</organism>
<name>A0ACB8XFZ4_ARCLA</name>
<dbReference type="Proteomes" id="UP001055879">
    <property type="component" value="Linkage Group LG18"/>
</dbReference>
<keyword evidence="2" id="KW-1185">Reference proteome</keyword>